<dbReference type="InterPro" id="IPR035999">
    <property type="entry name" value="Sec7_dom_sf"/>
</dbReference>
<accession>A0A2K5QKP7</accession>
<evidence type="ECO:0000256" key="2">
    <source>
        <dbReference type="ARBA" id="ARBA00004496"/>
    </source>
</evidence>
<evidence type="ECO:0000313" key="13">
    <source>
        <dbReference type="Ensembl" id="ENSCCAP00000016461.1"/>
    </source>
</evidence>
<evidence type="ECO:0000256" key="4">
    <source>
        <dbReference type="ARBA" id="ARBA00022475"/>
    </source>
</evidence>
<gene>
    <name evidence="13" type="primary">CYTH2</name>
</gene>
<keyword evidence="5" id="KW-0963">Cytoplasm</keyword>
<dbReference type="GO" id="GO:0005886">
    <property type="term" value="C:plasma membrane"/>
    <property type="evidence" value="ECO:0007669"/>
    <property type="project" value="UniProtKB-SubCell"/>
</dbReference>
<organism evidence="13 14">
    <name type="scientific">Cebus imitator</name>
    <name type="common">Panamanian white-faced capuchin</name>
    <name type="synonym">Cebus capucinus imitator</name>
    <dbReference type="NCBI Taxonomy" id="2715852"/>
    <lineage>
        <taxon>Eukaryota</taxon>
        <taxon>Metazoa</taxon>
        <taxon>Chordata</taxon>
        <taxon>Craniata</taxon>
        <taxon>Vertebrata</taxon>
        <taxon>Euteleostomi</taxon>
        <taxon>Mammalia</taxon>
        <taxon>Eutheria</taxon>
        <taxon>Euarchontoglires</taxon>
        <taxon>Primates</taxon>
        <taxon>Haplorrhini</taxon>
        <taxon>Platyrrhini</taxon>
        <taxon>Cebidae</taxon>
        <taxon>Cebinae</taxon>
        <taxon>Cebus</taxon>
    </lineage>
</organism>
<dbReference type="Pfam" id="PF01369">
    <property type="entry name" value="Sec7"/>
    <property type="match status" value="2"/>
</dbReference>
<keyword evidence="8" id="KW-0446">Lipid-binding</keyword>
<dbReference type="GeneTree" id="ENSGT00940000160074"/>
<dbReference type="PANTHER" id="PTHR10663:SF343">
    <property type="entry name" value="CYTOHESIN-2"/>
    <property type="match status" value="1"/>
</dbReference>
<dbReference type="GO" id="GO:0005085">
    <property type="term" value="F:guanyl-nucleotide exchange factor activity"/>
    <property type="evidence" value="ECO:0007669"/>
    <property type="project" value="UniProtKB-KW"/>
</dbReference>
<comment type="subcellular location">
    <subcellularLocation>
        <location evidence="1">Cell membrane</location>
        <topology evidence="1">Peripheral membrane protein</topology>
    </subcellularLocation>
    <subcellularLocation>
        <location evidence="3">Cell projection</location>
        <location evidence="3">Growth cone</location>
    </subcellularLocation>
    <subcellularLocation>
        <location evidence="2">Cytoplasm</location>
    </subcellularLocation>
</comment>
<dbReference type="Proteomes" id="UP000233040">
    <property type="component" value="Unassembled WGS sequence"/>
</dbReference>
<dbReference type="Gene3D" id="1.10.220.20">
    <property type="match status" value="1"/>
</dbReference>
<dbReference type="PROSITE" id="PS50190">
    <property type="entry name" value="SEC7"/>
    <property type="match status" value="1"/>
</dbReference>
<evidence type="ECO:0000256" key="11">
    <source>
        <dbReference type="SAM" id="Coils"/>
    </source>
</evidence>
<dbReference type="GO" id="GO:0005737">
    <property type="term" value="C:cytoplasm"/>
    <property type="evidence" value="ECO:0007669"/>
    <property type="project" value="UniProtKB-SubCell"/>
</dbReference>
<evidence type="ECO:0000256" key="7">
    <source>
        <dbReference type="ARBA" id="ARBA00023054"/>
    </source>
</evidence>
<dbReference type="SMART" id="SM00222">
    <property type="entry name" value="Sec7"/>
    <property type="match status" value="1"/>
</dbReference>
<dbReference type="GO" id="GO:0030426">
    <property type="term" value="C:growth cone"/>
    <property type="evidence" value="ECO:0007669"/>
    <property type="project" value="UniProtKB-SubCell"/>
</dbReference>
<dbReference type="CDD" id="cd00171">
    <property type="entry name" value="Sec7"/>
    <property type="match status" value="1"/>
</dbReference>
<dbReference type="SUPFAM" id="SSF48425">
    <property type="entry name" value="Sec7 domain"/>
    <property type="match status" value="1"/>
</dbReference>
<keyword evidence="4" id="KW-1003">Cell membrane</keyword>
<dbReference type="PANTHER" id="PTHR10663">
    <property type="entry name" value="GUANYL-NUCLEOTIDE EXCHANGE FACTOR"/>
    <property type="match status" value="1"/>
</dbReference>
<sequence>MEDGVYEPPDLTPEERMELENIRRRKQELLVEIQRLREELSEAMSEVEGLEANEGSKTLQRNRKMAMGRKKFNMDPKKGIQFLVENELLQNTPEEIARFLYKGEGLNKTAIGDYLGESGDGLLLALALIPAPPQPRQFLWSFRLPGEAQKIDRMMEAFAQRYCLCNPGVFQSTDTCYVLSFAVIMLNTSLHNPNVRDKPGLERFVAMNRGINEGGDLPEELLRNLYDSIRNEPFKIPEDDGNDLTHTFFNPDREGWLLKLGTGPGEDVEAALVYPHRQLPLLL</sequence>
<keyword evidence="6" id="KW-0344">Guanine-nucleotide releasing factor</keyword>
<dbReference type="Ensembl" id="ENSCCAT00000033912.1">
    <property type="protein sequence ID" value="ENSCCAP00000016461.1"/>
    <property type="gene ID" value="ENSCCAG00000025963.1"/>
</dbReference>
<dbReference type="InterPro" id="IPR000904">
    <property type="entry name" value="Sec7_dom"/>
</dbReference>
<dbReference type="GO" id="GO:0032012">
    <property type="term" value="P:regulation of ARF protein signal transduction"/>
    <property type="evidence" value="ECO:0007669"/>
    <property type="project" value="InterPro"/>
</dbReference>
<evidence type="ECO:0000256" key="1">
    <source>
        <dbReference type="ARBA" id="ARBA00004202"/>
    </source>
</evidence>
<dbReference type="Gene3D" id="1.10.1000.11">
    <property type="entry name" value="Arf Nucleotide-binding Site Opener,domain 2"/>
    <property type="match status" value="1"/>
</dbReference>
<evidence type="ECO:0000256" key="6">
    <source>
        <dbReference type="ARBA" id="ARBA00022658"/>
    </source>
</evidence>
<evidence type="ECO:0000256" key="10">
    <source>
        <dbReference type="ARBA" id="ARBA00023273"/>
    </source>
</evidence>
<evidence type="ECO:0000256" key="9">
    <source>
        <dbReference type="ARBA" id="ARBA00023136"/>
    </source>
</evidence>
<name>A0A2K5QKP7_CEBIM</name>
<dbReference type="GO" id="GO:0098588">
    <property type="term" value="C:bounding membrane of organelle"/>
    <property type="evidence" value="ECO:0007669"/>
    <property type="project" value="UniProtKB-ARBA"/>
</dbReference>
<feature type="domain" description="SEC7" evidence="12">
    <location>
        <begin position="54"/>
        <end position="232"/>
    </location>
</feature>
<evidence type="ECO:0000313" key="14">
    <source>
        <dbReference type="Proteomes" id="UP000233040"/>
    </source>
</evidence>
<dbReference type="FunFam" id="1.10.220.20:FF:000003">
    <property type="entry name" value="Cytohesin 1"/>
    <property type="match status" value="1"/>
</dbReference>
<evidence type="ECO:0000259" key="12">
    <source>
        <dbReference type="PROSITE" id="PS50190"/>
    </source>
</evidence>
<evidence type="ECO:0000256" key="3">
    <source>
        <dbReference type="ARBA" id="ARBA00004624"/>
    </source>
</evidence>
<dbReference type="InterPro" id="IPR023394">
    <property type="entry name" value="Sec7_C_sf"/>
</dbReference>
<reference evidence="13" key="1">
    <citation type="submission" date="2025-08" db="UniProtKB">
        <authorList>
            <consortium name="Ensembl"/>
        </authorList>
    </citation>
    <scope>IDENTIFICATION</scope>
</reference>
<proteinExistence type="predicted"/>
<keyword evidence="10" id="KW-0966">Cell projection</keyword>
<dbReference type="AlphaFoldDB" id="A0A2K5QKP7"/>
<evidence type="ECO:0000256" key="5">
    <source>
        <dbReference type="ARBA" id="ARBA00022490"/>
    </source>
</evidence>
<feature type="coiled-coil region" evidence="11">
    <location>
        <begin position="19"/>
        <end position="53"/>
    </location>
</feature>
<protein>
    <submittedName>
        <fullName evidence="13">Cytohesin 2</fullName>
    </submittedName>
</protein>
<keyword evidence="14" id="KW-1185">Reference proteome</keyword>
<reference evidence="13" key="2">
    <citation type="submission" date="2025-09" db="UniProtKB">
        <authorList>
            <consortium name="Ensembl"/>
        </authorList>
    </citation>
    <scope>IDENTIFICATION</scope>
</reference>
<keyword evidence="9" id="KW-0472">Membrane</keyword>
<evidence type="ECO:0000256" key="8">
    <source>
        <dbReference type="ARBA" id="ARBA00023121"/>
    </source>
</evidence>
<dbReference type="GO" id="GO:0008289">
    <property type="term" value="F:lipid binding"/>
    <property type="evidence" value="ECO:0007669"/>
    <property type="project" value="UniProtKB-KW"/>
</dbReference>
<keyword evidence="7 11" id="KW-0175">Coiled coil</keyword>
<dbReference type="FunFam" id="1.10.1000.11:FF:000002">
    <property type="entry name" value="Cytohesin 1"/>
    <property type="match status" value="1"/>
</dbReference>